<reference evidence="1" key="1">
    <citation type="submission" date="2019-08" db="EMBL/GenBank/DDBJ databases">
        <title>The improved chromosome-level genome for the pearl oyster Pinctada fucata martensii using PacBio sequencing and Hi-C.</title>
        <authorList>
            <person name="Zheng Z."/>
        </authorList>
    </citation>
    <scope>NUCLEOTIDE SEQUENCE</scope>
    <source>
        <strain evidence="1">ZZ-2019</strain>
        <tissue evidence="1">Adductor muscle</tissue>
    </source>
</reference>
<organism evidence="1 2">
    <name type="scientific">Pinctada imbricata</name>
    <name type="common">Atlantic pearl-oyster</name>
    <name type="synonym">Pinctada martensii</name>
    <dbReference type="NCBI Taxonomy" id="66713"/>
    <lineage>
        <taxon>Eukaryota</taxon>
        <taxon>Metazoa</taxon>
        <taxon>Spiralia</taxon>
        <taxon>Lophotrochozoa</taxon>
        <taxon>Mollusca</taxon>
        <taxon>Bivalvia</taxon>
        <taxon>Autobranchia</taxon>
        <taxon>Pteriomorphia</taxon>
        <taxon>Pterioida</taxon>
        <taxon>Pterioidea</taxon>
        <taxon>Pteriidae</taxon>
        <taxon>Pinctada</taxon>
    </lineage>
</organism>
<dbReference type="AlphaFoldDB" id="A0AA89BTW4"/>
<protein>
    <submittedName>
        <fullName evidence="1">Uncharacterized protein</fullName>
    </submittedName>
</protein>
<gene>
    <name evidence="1" type="ORF">FSP39_013574</name>
</gene>
<dbReference type="EMBL" id="VSWD01000010">
    <property type="protein sequence ID" value="KAK3090669.1"/>
    <property type="molecule type" value="Genomic_DNA"/>
</dbReference>
<keyword evidence="2" id="KW-1185">Reference proteome</keyword>
<dbReference type="Proteomes" id="UP001186944">
    <property type="component" value="Unassembled WGS sequence"/>
</dbReference>
<name>A0AA89BTW4_PINIB</name>
<evidence type="ECO:0000313" key="2">
    <source>
        <dbReference type="Proteomes" id="UP001186944"/>
    </source>
</evidence>
<sequence length="244" mass="28158">MDVDNSNIVDWKTLVDTFVVRNGNLNFEFPALHQTNYRQPRLDETFVMDCDETETSTDMTPRRNKPWRRQHCWDRSETSISYSFTPDSVPCSRFPEIEEMISSSIPEHTGASNVSFTAEFSFRDPPPPKRFKLNRSVDGEYIDSTRNATSTPSWGVLRNDDIDNLGVAPFMEGFFPRASSTPVSSPRTSSHIAPLSLHRYDSDFMMNSNGIRHARRRLDFRNEDEEAVFYLINKYLTVDDNCDS</sequence>
<accession>A0AA89BTW4</accession>
<comment type="caution">
    <text evidence="1">The sequence shown here is derived from an EMBL/GenBank/DDBJ whole genome shotgun (WGS) entry which is preliminary data.</text>
</comment>
<evidence type="ECO:0000313" key="1">
    <source>
        <dbReference type="EMBL" id="KAK3090669.1"/>
    </source>
</evidence>
<proteinExistence type="predicted"/>